<gene>
    <name evidence="1" type="ORF">SASPL_153725</name>
</gene>
<accession>A0A8X8VYU4</accession>
<dbReference type="EMBL" id="PNBA02000022">
    <property type="protein sequence ID" value="KAG6384903.1"/>
    <property type="molecule type" value="Genomic_DNA"/>
</dbReference>
<sequence length="74" mass="8027">MTIFFSPADIVLGDRHHVVVVGDVDSIELTWRLRKKVGCAQLMSVSDNAIANTKQAKPAVVAPVMSPKPSKKII</sequence>
<comment type="caution">
    <text evidence="1">The sequence shown here is derived from an EMBL/GenBank/DDBJ whole genome shotgun (WGS) entry which is preliminary data.</text>
</comment>
<keyword evidence="2" id="KW-1185">Reference proteome</keyword>
<reference evidence="1" key="1">
    <citation type="submission" date="2018-01" db="EMBL/GenBank/DDBJ databases">
        <authorList>
            <person name="Mao J.F."/>
        </authorList>
    </citation>
    <scope>NUCLEOTIDE SEQUENCE</scope>
    <source>
        <strain evidence="1">Huo1</strain>
        <tissue evidence="1">Leaf</tissue>
    </source>
</reference>
<protein>
    <submittedName>
        <fullName evidence="1">Uncharacterized protein</fullName>
    </submittedName>
</protein>
<dbReference type="AlphaFoldDB" id="A0A8X8VYU4"/>
<dbReference type="Proteomes" id="UP000298416">
    <property type="component" value="Unassembled WGS sequence"/>
</dbReference>
<reference evidence="1" key="2">
    <citation type="submission" date="2020-08" db="EMBL/GenBank/DDBJ databases">
        <title>Plant Genome Project.</title>
        <authorList>
            <person name="Zhang R.-G."/>
        </authorList>
    </citation>
    <scope>NUCLEOTIDE SEQUENCE</scope>
    <source>
        <strain evidence="1">Huo1</strain>
        <tissue evidence="1">Leaf</tissue>
    </source>
</reference>
<evidence type="ECO:0000313" key="2">
    <source>
        <dbReference type="Proteomes" id="UP000298416"/>
    </source>
</evidence>
<name>A0A8X8VYU4_SALSN</name>
<evidence type="ECO:0000313" key="1">
    <source>
        <dbReference type="EMBL" id="KAG6384903.1"/>
    </source>
</evidence>
<organism evidence="1">
    <name type="scientific">Salvia splendens</name>
    <name type="common">Scarlet sage</name>
    <dbReference type="NCBI Taxonomy" id="180675"/>
    <lineage>
        <taxon>Eukaryota</taxon>
        <taxon>Viridiplantae</taxon>
        <taxon>Streptophyta</taxon>
        <taxon>Embryophyta</taxon>
        <taxon>Tracheophyta</taxon>
        <taxon>Spermatophyta</taxon>
        <taxon>Magnoliopsida</taxon>
        <taxon>eudicotyledons</taxon>
        <taxon>Gunneridae</taxon>
        <taxon>Pentapetalae</taxon>
        <taxon>asterids</taxon>
        <taxon>lamiids</taxon>
        <taxon>Lamiales</taxon>
        <taxon>Lamiaceae</taxon>
        <taxon>Nepetoideae</taxon>
        <taxon>Mentheae</taxon>
        <taxon>Salviinae</taxon>
        <taxon>Salvia</taxon>
        <taxon>Salvia subgen. Calosphace</taxon>
        <taxon>core Calosphace</taxon>
    </lineage>
</organism>
<dbReference type="Gene3D" id="3.30.70.100">
    <property type="match status" value="1"/>
</dbReference>
<proteinExistence type="predicted"/>